<dbReference type="AlphaFoldDB" id="A0AAD9CBE3"/>
<dbReference type="Gene3D" id="3.30.70.1820">
    <property type="entry name" value="L1 transposable element, RRM domain"/>
    <property type="match status" value="1"/>
</dbReference>
<sequence>MIDHNYNLKVLREACYESDIEDIDMEADNSKGQKMNWDHTPTKGPNPKKSKKKFDDILKDNTLLRKSGEEQAHYKRRWNLRMNGLPEKEGENTREAVIGILTRVVPLSVEKLRDSVDTVHRLGIKGNAATSNNTPRSSIIQFGMRTVRDEVWKKSKDARVCSEMHIRFKEDFSKEGREARSKLWPLVQEARRKGKRAFLKEGFVLIDNKRVDPE</sequence>
<gene>
    <name evidence="2" type="ORF">KUDE01_017349</name>
</gene>
<proteinExistence type="predicted"/>
<organism evidence="2 3">
    <name type="scientific">Dissostichus eleginoides</name>
    <name type="common">Patagonian toothfish</name>
    <name type="synonym">Dissostichus amissus</name>
    <dbReference type="NCBI Taxonomy" id="100907"/>
    <lineage>
        <taxon>Eukaryota</taxon>
        <taxon>Metazoa</taxon>
        <taxon>Chordata</taxon>
        <taxon>Craniata</taxon>
        <taxon>Vertebrata</taxon>
        <taxon>Euteleostomi</taxon>
        <taxon>Actinopterygii</taxon>
        <taxon>Neopterygii</taxon>
        <taxon>Teleostei</taxon>
        <taxon>Neoteleostei</taxon>
        <taxon>Acanthomorphata</taxon>
        <taxon>Eupercaria</taxon>
        <taxon>Perciformes</taxon>
        <taxon>Notothenioidei</taxon>
        <taxon>Nototheniidae</taxon>
        <taxon>Dissostichus</taxon>
    </lineage>
</organism>
<dbReference type="Proteomes" id="UP001228049">
    <property type="component" value="Unassembled WGS sequence"/>
</dbReference>
<evidence type="ECO:0000256" key="1">
    <source>
        <dbReference type="SAM" id="MobiDB-lite"/>
    </source>
</evidence>
<dbReference type="InterPro" id="IPR004244">
    <property type="entry name" value="Transposase_22"/>
</dbReference>
<evidence type="ECO:0000313" key="2">
    <source>
        <dbReference type="EMBL" id="KAK1897818.1"/>
    </source>
</evidence>
<dbReference type="PANTHER" id="PTHR11505">
    <property type="entry name" value="L1 TRANSPOSABLE ELEMENT-RELATED"/>
    <property type="match status" value="1"/>
</dbReference>
<keyword evidence="3" id="KW-1185">Reference proteome</keyword>
<evidence type="ECO:0000313" key="3">
    <source>
        <dbReference type="Proteomes" id="UP001228049"/>
    </source>
</evidence>
<feature type="region of interest" description="Disordered" evidence="1">
    <location>
        <begin position="28"/>
        <end position="53"/>
    </location>
</feature>
<dbReference type="EMBL" id="JASDAP010000008">
    <property type="protein sequence ID" value="KAK1897818.1"/>
    <property type="molecule type" value="Genomic_DNA"/>
</dbReference>
<reference evidence="2" key="1">
    <citation type="submission" date="2023-04" db="EMBL/GenBank/DDBJ databases">
        <title>Chromosome-level genome of Chaenocephalus aceratus.</title>
        <authorList>
            <person name="Park H."/>
        </authorList>
    </citation>
    <scope>NUCLEOTIDE SEQUENCE</scope>
    <source>
        <strain evidence="2">DE</strain>
        <tissue evidence="2">Muscle</tissue>
    </source>
</reference>
<accession>A0AAD9CBE3</accession>
<comment type="caution">
    <text evidence="2">The sequence shown here is derived from an EMBL/GenBank/DDBJ whole genome shotgun (WGS) entry which is preliminary data.</text>
</comment>
<protein>
    <submittedName>
        <fullName evidence="2">LINE-1 type transposase domain containing protein 1</fullName>
    </submittedName>
</protein>
<feature type="compositionally biased region" description="Basic and acidic residues" evidence="1">
    <location>
        <begin position="28"/>
        <end position="41"/>
    </location>
</feature>
<name>A0AAD9CBE3_DISEL</name>